<keyword evidence="2" id="KW-1185">Reference proteome</keyword>
<accession>A0A8T4GXQ1</accession>
<dbReference type="AlphaFoldDB" id="A0A8T4GXQ1"/>
<gene>
    <name evidence="1" type="ORF">J2753_001367</name>
</gene>
<comment type="caution">
    <text evidence="1">The sequence shown here is derived from an EMBL/GenBank/DDBJ whole genome shotgun (WGS) entry which is preliminary data.</text>
</comment>
<evidence type="ECO:0000313" key="1">
    <source>
        <dbReference type="EMBL" id="MBP1986873.1"/>
    </source>
</evidence>
<organism evidence="1 2">
    <name type="scientific">Halolamina salifodinae</name>
    <dbReference type="NCBI Taxonomy" id="1202767"/>
    <lineage>
        <taxon>Archaea</taxon>
        <taxon>Methanobacteriati</taxon>
        <taxon>Methanobacteriota</taxon>
        <taxon>Stenosarchaea group</taxon>
        <taxon>Halobacteria</taxon>
        <taxon>Halobacteriales</taxon>
        <taxon>Haloferacaceae</taxon>
    </lineage>
</organism>
<reference evidence="1" key="1">
    <citation type="submission" date="2021-03" db="EMBL/GenBank/DDBJ databases">
        <title>Genomic Encyclopedia of Type Strains, Phase IV (KMG-IV): sequencing the most valuable type-strain genomes for metagenomic binning, comparative biology and taxonomic classification.</title>
        <authorList>
            <person name="Goeker M."/>
        </authorList>
    </citation>
    <scope>NUCLEOTIDE SEQUENCE</scope>
    <source>
        <strain evidence="1">DSM 26232</strain>
    </source>
</reference>
<dbReference type="EMBL" id="JAGGLC010000002">
    <property type="protein sequence ID" value="MBP1986873.1"/>
    <property type="molecule type" value="Genomic_DNA"/>
</dbReference>
<sequence>MDGIEALNTLSTALITGAALLVSVAVVLAAVCRLRGDETGTWCRLTTP</sequence>
<evidence type="ECO:0000313" key="2">
    <source>
        <dbReference type="Proteomes" id="UP000823736"/>
    </source>
</evidence>
<name>A0A8T4GXQ1_9EURY</name>
<protein>
    <submittedName>
        <fullName evidence="1">Uncharacterized protein</fullName>
    </submittedName>
</protein>
<dbReference type="Proteomes" id="UP000823736">
    <property type="component" value="Unassembled WGS sequence"/>
</dbReference>
<proteinExistence type="predicted"/>